<keyword evidence="2" id="KW-0119">Carbohydrate metabolism</keyword>
<comment type="similarity">
    <text evidence="1">Belongs to the FGGY kinase family.</text>
</comment>
<dbReference type="InterPro" id="IPR018484">
    <property type="entry name" value="FGGY_N"/>
</dbReference>
<evidence type="ECO:0000256" key="1">
    <source>
        <dbReference type="ARBA" id="ARBA00009156"/>
    </source>
</evidence>
<dbReference type="EMBL" id="WIAO01000019">
    <property type="protein sequence ID" value="MQM27050.1"/>
    <property type="molecule type" value="Genomic_DNA"/>
</dbReference>
<keyword evidence="12" id="KW-1185">Reference proteome</keyword>
<evidence type="ECO:0000313" key="12">
    <source>
        <dbReference type="Proteomes" id="UP000477750"/>
    </source>
</evidence>
<keyword evidence="6" id="KW-0067">ATP-binding</keyword>
<dbReference type="RefSeq" id="WP_153026192.1">
    <property type="nucleotide sequence ID" value="NZ_WIAO01000019.1"/>
</dbReference>
<keyword evidence="7" id="KW-0684">Rhamnose metabolism</keyword>
<evidence type="ECO:0000256" key="4">
    <source>
        <dbReference type="ARBA" id="ARBA00022741"/>
    </source>
</evidence>
<keyword evidence="2" id="KW-0859">Xylose metabolism</keyword>
<reference evidence="11 12" key="1">
    <citation type="submission" date="2019-10" db="EMBL/GenBank/DDBJ databases">
        <title>Glycomyces albidus sp. nov., a novel actinomycete isolated from rhizosphere soil of wheat (Triticum aestivum L.).</title>
        <authorList>
            <person name="Qian L."/>
        </authorList>
    </citation>
    <scope>NUCLEOTIDE SEQUENCE [LARGE SCALE GENOMIC DNA]</scope>
    <source>
        <strain evidence="11 12">NEAU-7082</strain>
    </source>
</reference>
<dbReference type="GO" id="GO:0008993">
    <property type="term" value="F:rhamnulokinase activity"/>
    <property type="evidence" value="ECO:0007669"/>
    <property type="project" value="InterPro"/>
</dbReference>
<dbReference type="InterPro" id="IPR018485">
    <property type="entry name" value="FGGY_C"/>
</dbReference>
<evidence type="ECO:0000256" key="8">
    <source>
        <dbReference type="SAM" id="MobiDB-lite"/>
    </source>
</evidence>
<feature type="domain" description="Carbohydrate kinase FGGY N-terminal" evidence="9">
    <location>
        <begin position="5"/>
        <end position="238"/>
    </location>
</feature>
<gene>
    <name evidence="11" type="ORF">GFD30_15930</name>
</gene>
<dbReference type="SUPFAM" id="SSF53067">
    <property type="entry name" value="Actin-like ATPase domain"/>
    <property type="match status" value="2"/>
</dbReference>
<feature type="compositionally biased region" description="Polar residues" evidence="8">
    <location>
        <begin position="468"/>
        <end position="478"/>
    </location>
</feature>
<dbReference type="InterPro" id="IPR043129">
    <property type="entry name" value="ATPase_NBD"/>
</dbReference>
<feature type="domain" description="Carbohydrate kinase FGGY C-terminal" evidence="10">
    <location>
        <begin position="249"/>
        <end position="440"/>
    </location>
</feature>
<organism evidence="11 12">
    <name type="scientific">Glycomyces albidus</name>
    <dbReference type="NCBI Taxonomy" id="2656774"/>
    <lineage>
        <taxon>Bacteria</taxon>
        <taxon>Bacillati</taxon>
        <taxon>Actinomycetota</taxon>
        <taxon>Actinomycetes</taxon>
        <taxon>Glycomycetales</taxon>
        <taxon>Glycomycetaceae</taxon>
        <taxon>Glycomyces</taxon>
    </lineage>
</organism>
<evidence type="ECO:0000313" key="11">
    <source>
        <dbReference type="EMBL" id="MQM27050.1"/>
    </source>
</evidence>
<dbReference type="PANTHER" id="PTHR43095:SF5">
    <property type="entry name" value="XYLULOSE KINASE"/>
    <property type="match status" value="1"/>
</dbReference>
<dbReference type="Pfam" id="PF00370">
    <property type="entry name" value="FGGY_N"/>
    <property type="match status" value="1"/>
</dbReference>
<keyword evidence="5 11" id="KW-0418">Kinase</keyword>
<dbReference type="InterPro" id="IPR013449">
    <property type="entry name" value="Rhamnulokinase"/>
</dbReference>
<dbReference type="Pfam" id="PF02782">
    <property type="entry name" value="FGGY_C"/>
    <property type="match status" value="1"/>
</dbReference>
<dbReference type="CDD" id="cd07771">
    <property type="entry name" value="ASKHA_NBD_FGGY_RhaB-like"/>
    <property type="match status" value="1"/>
</dbReference>
<evidence type="ECO:0000256" key="2">
    <source>
        <dbReference type="ARBA" id="ARBA00022629"/>
    </source>
</evidence>
<evidence type="ECO:0000256" key="5">
    <source>
        <dbReference type="ARBA" id="ARBA00022777"/>
    </source>
</evidence>
<evidence type="ECO:0000256" key="3">
    <source>
        <dbReference type="ARBA" id="ARBA00022679"/>
    </source>
</evidence>
<dbReference type="Proteomes" id="UP000477750">
    <property type="component" value="Unassembled WGS sequence"/>
</dbReference>
<protein>
    <submittedName>
        <fullName evidence="11">Rhamnulokinase</fullName>
    </submittedName>
</protein>
<dbReference type="Gene3D" id="3.30.420.40">
    <property type="match status" value="2"/>
</dbReference>
<proteinExistence type="inferred from homology"/>
<dbReference type="GO" id="GO:0042732">
    <property type="term" value="P:D-xylose metabolic process"/>
    <property type="evidence" value="ECO:0007669"/>
    <property type="project" value="UniProtKB-KW"/>
</dbReference>
<dbReference type="InterPro" id="IPR050406">
    <property type="entry name" value="FGGY_Carb_Kinase"/>
</dbReference>
<keyword evidence="4" id="KW-0547">Nucleotide-binding</keyword>
<comment type="caution">
    <text evidence="11">The sequence shown here is derived from an EMBL/GenBank/DDBJ whole genome shotgun (WGS) entry which is preliminary data.</text>
</comment>
<sequence>MTVLAAVDLGASSGRVMAAHVSGNRIGLTEAARFPNRAVPVRGRLYWDVLGLWSGVLDGLRAVAASAGDDTAAVGVDSWAVDYGLLDADGHLLANPRCYRDPRGAEARAEVLARTGAEDLFALTGVQPQPFNTVFQLAAETTRAHRLLLIPDLLGYWLSGEAAWEATNASTTGLIDQATGDWSRDLTDALGLDLSVLGPITPAGTVLGPLLPEIAEATGLSAATEYIATASHDTAAAVAAVPYETDRAAYISCGTWSLVGTERDTPIATPAALDAGFTNERGADGTVRFLRNVAGLWLLSESVDTWRRQGTDVDLPALLDAAAAAERLRSVVDPDDPRFADPGDMPERIRAYCAETGQPVPATPAETAACILDSLALAHRRAIEALEALTGEAVDTVHIVGGGSKNTLLCQLTADATGRTVLAGPDEATALGNALVQAQALGLIEPGPEARRAAARASAQPRRHEPQGPQTPWTQASQRLLGPNR</sequence>
<evidence type="ECO:0000256" key="7">
    <source>
        <dbReference type="ARBA" id="ARBA00023308"/>
    </source>
</evidence>
<evidence type="ECO:0000259" key="9">
    <source>
        <dbReference type="Pfam" id="PF00370"/>
    </source>
</evidence>
<feature type="region of interest" description="Disordered" evidence="8">
    <location>
        <begin position="448"/>
        <end position="485"/>
    </location>
</feature>
<name>A0A6L5GBS8_9ACTN</name>
<dbReference type="GO" id="GO:0019301">
    <property type="term" value="P:rhamnose catabolic process"/>
    <property type="evidence" value="ECO:0007669"/>
    <property type="project" value="InterPro"/>
</dbReference>
<dbReference type="PANTHER" id="PTHR43095">
    <property type="entry name" value="SUGAR KINASE"/>
    <property type="match status" value="1"/>
</dbReference>
<evidence type="ECO:0000256" key="6">
    <source>
        <dbReference type="ARBA" id="ARBA00022840"/>
    </source>
</evidence>
<evidence type="ECO:0000259" key="10">
    <source>
        <dbReference type="Pfam" id="PF02782"/>
    </source>
</evidence>
<keyword evidence="3" id="KW-0808">Transferase</keyword>
<dbReference type="GO" id="GO:0005524">
    <property type="term" value="F:ATP binding"/>
    <property type="evidence" value="ECO:0007669"/>
    <property type="project" value="UniProtKB-KW"/>
</dbReference>
<dbReference type="AlphaFoldDB" id="A0A6L5GBS8"/>
<accession>A0A6L5GBS8</accession>